<name>A0A1H9LHX5_9FLAO</name>
<sequence length="314" mass="37441">MKKNLILLILISNFCFGQSESRQNFVISLNVPDNERNSNESFKKIAAEKNIKRIKFYEEKEIVTDLLFDKNGNVIEATDKSNKVISKTKFAFDKQNRLTKISFFTANGDFKYGYKYRFDGPYRTEFKIGDSIPTKRTIELKEENITIYSDFNENKEWELNSVIFKNGDESYDRELRYNENGLYSEFKYFFNPKEKIGGTKKITYFNGIKISEEDYSAYKTDSKGNRIENFNPRNLEIISTRKYNEQNQVIETKYYTKMEYFEYDKNGMVKTKTIDDRNGITKLNFFYENSFLSKIEKVNGDNKLTFKYEYEFYK</sequence>
<dbReference type="EMBL" id="FOFN01000006">
    <property type="protein sequence ID" value="SER10715.1"/>
    <property type="molecule type" value="Genomic_DNA"/>
</dbReference>
<dbReference type="AlphaFoldDB" id="A0A1H9LHX5"/>
<proteinExistence type="predicted"/>
<gene>
    <name evidence="1" type="ORF">SAMN05421824_3037</name>
</gene>
<dbReference type="Proteomes" id="UP000198999">
    <property type="component" value="Unassembled WGS sequence"/>
</dbReference>
<accession>A0A1H9LHX5</accession>
<evidence type="ECO:0008006" key="3">
    <source>
        <dbReference type="Google" id="ProtNLM"/>
    </source>
</evidence>
<protein>
    <recommendedName>
        <fullName evidence="3">YD repeat-containing protein</fullName>
    </recommendedName>
</protein>
<dbReference type="Gene3D" id="2.180.10.10">
    <property type="entry name" value="RHS repeat-associated core"/>
    <property type="match status" value="1"/>
</dbReference>
<keyword evidence="2" id="KW-1185">Reference proteome</keyword>
<evidence type="ECO:0000313" key="2">
    <source>
        <dbReference type="Proteomes" id="UP000198999"/>
    </source>
</evidence>
<reference evidence="1 2" key="1">
    <citation type="submission" date="2016-10" db="EMBL/GenBank/DDBJ databases">
        <authorList>
            <person name="de Groot N.N."/>
        </authorList>
    </citation>
    <scope>NUCLEOTIDE SEQUENCE [LARGE SCALE GENOMIC DNA]</scope>
    <source>
        <strain evidence="1 2">DSM 21035</strain>
    </source>
</reference>
<dbReference type="RefSeq" id="WP_092581103.1">
    <property type="nucleotide sequence ID" value="NZ_FOFN01000006.1"/>
</dbReference>
<organism evidence="1 2">
    <name type="scientific">Hyunsoonleella jejuensis</name>
    <dbReference type="NCBI Taxonomy" id="419940"/>
    <lineage>
        <taxon>Bacteria</taxon>
        <taxon>Pseudomonadati</taxon>
        <taxon>Bacteroidota</taxon>
        <taxon>Flavobacteriia</taxon>
        <taxon>Flavobacteriales</taxon>
        <taxon>Flavobacteriaceae</taxon>
    </lineage>
</organism>
<dbReference type="OrthoDB" id="1408399at2"/>
<evidence type="ECO:0000313" key="1">
    <source>
        <dbReference type="EMBL" id="SER10715.1"/>
    </source>
</evidence>